<organism evidence="4 5">
    <name type="scientific">Geodermatophilus dictyosporus</name>
    <dbReference type="NCBI Taxonomy" id="1523247"/>
    <lineage>
        <taxon>Bacteria</taxon>
        <taxon>Bacillati</taxon>
        <taxon>Actinomycetota</taxon>
        <taxon>Actinomycetes</taxon>
        <taxon>Geodermatophilales</taxon>
        <taxon>Geodermatophilaceae</taxon>
        <taxon>Geodermatophilus</taxon>
    </lineage>
</organism>
<dbReference type="PANTHER" id="PTHR48100">
    <property type="entry name" value="BROAD-SPECIFICITY PHOSPHATASE YOR283W-RELATED"/>
    <property type="match status" value="1"/>
</dbReference>
<dbReference type="InterPro" id="IPR013078">
    <property type="entry name" value="His_Pase_superF_clade-1"/>
</dbReference>
<dbReference type="RefSeq" id="WP_091113868.1">
    <property type="nucleotide sequence ID" value="NZ_FOWQ01000008.1"/>
</dbReference>
<dbReference type="InterPro" id="IPR029033">
    <property type="entry name" value="His_PPase_superfam"/>
</dbReference>
<feature type="region of interest" description="Disordered" evidence="3">
    <location>
        <begin position="213"/>
        <end position="253"/>
    </location>
</feature>
<dbReference type="AlphaFoldDB" id="A0A1I5SZB4"/>
<evidence type="ECO:0000313" key="4">
    <source>
        <dbReference type="EMBL" id="SFP75566.1"/>
    </source>
</evidence>
<protein>
    <submittedName>
        <fullName evidence="4">Probable phosphoglycerate mutase</fullName>
    </submittedName>
</protein>
<dbReference type="SUPFAM" id="SSF53254">
    <property type="entry name" value="Phosphoglycerate mutase-like"/>
    <property type="match status" value="1"/>
</dbReference>
<proteinExistence type="predicted"/>
<reference evidence="5" key="1">
    <citation type="submission" date="2016-10" db="EMBL/GenBank/DDBJ databases">
        <authorList>
            <person name="Varghese N."/>
            <person name="Submissions S."/>
        </authorList>
    </citation>
    <scope>NUCLEOTIDE SEQUENCE [LARGE SCALE GENOMIC DNA]</scope>
    <source>
        <strain evidence="5">DSM 44208</strain>
    </source>
</reference>
<dbReference type="CDD" id="cd07067">
    <property type="entry name" value="HP_PGM_like"/>
    <property type="match status" value="1"/>
</dbReference>
<dbReference type="PANTHER" id="PTHR48100:SF62">
    <property type="entry name" value="GLUCOSYL-3-PHOSPHOGLYCERATE PHOSPHATASE"/>
    <property type="match status" value="1"/>
</dbReference>
<evidence type="ECO:0000256" key="3">
    <source>
        <dbReference type="SAM" id="MobiDB-lite"/>
    </source>
</evidence>
<evidence type="ECO:0000313" key="5">
    <source>
        <dbReference type="Proteomes" id="UP000198857"/>
    </source>
</evidence>
<dbReference type="EMBL" id="FOWQ01000008">
    <property type="protein sequence ID" value="SFP75566.1"/>
    <property type="molecule type" value="Genomic_DNA"/>
</dbReference>
<dbReference type="InterPro" id="IPR050275">
    <property type="entry name" value="PGM_Phosphatase"/>
</dbReference>
<feature type="binding site" evidence="2">
    <location>
        <position position="71"/>
    </location>
    <ligand>
        <name>substrate</name>
    </ligand>
</feature>
<evidence type="ECO:0000256" key="2">
    <source>
        <dbReference type="PIRSR" id="PIRSR613078-2"/>
    </source>
</evidence>
<dbReference type="GO" id="GO:0005737">
    <property type="term" value="C:cytoplasm"/>
    <property type="evidence" value="ECO:0007669"/>
    <property type="project" value="TreeGrafter"/>
</dbReference>
<sequence length="253" mass="26495">MTAAVPGLPVPRLVVWRHGRTAWNATGRFQGQLDPPLDAEGRGQAARTAPHLVAGGLVPEHTVVVSSDLVRAAETATALTGLLDTPLRLDERLREHGLGCWEGLTREEVAARYPEQYADWLAGRPVQGRGGEDAPAVAARALGALAELPEAEVAVVVTHGGTAGRLMEALLELGPEHRRVFGPLANCGWSELARQGSRWRLMRHNCTVADVPAPAPAPAPEAAASRSGTAPVEAGATPEEGARATAQDADAVL</sequence>
<gene>
    <name evidence="4" type="ORF">SAMN05660464_4118</name>
</gene>
<accession>A0A1I5SZB4</accession>
<dbReference type="Pfam" id="PF00300">
    <property type="entry name" value="His_Phos_1"/>
    <property type="match status" value="1"/>
</dbReference>
<evidence type="ECO:0000256" key="1">
    <source>
        <dbReference type="PIRSR" id="PIRSR613078-1"/>
    </source>
</evidence>
<feature type="active site" description="Proton donor/acceptor" evidence="1">
    <location>
        <position position="95"/>
    </location>
</feature>
<keyword evidence="5" id="KW-1185">Reference proteome</keyword>
<dbReference type="OrthoDB" id="9781415at2"/>
<name>A0A1I5SZB4_9ACTN</name>
<dbReference type="STRING" id="1523247.SAMN05660464_4118"/>
<feature type="active site" description="Tele-phosphohistidine intermediate" evidence="1">
    <location>
        <position position="18"/>
    </location>
</feature>
<dbReference type="Gene3D" id="3.40.50.1240">
    <property type="entry name" value="Phosphoglycerate mutase-like"/>
    <property type="match status" value="1"/>
</dbReference>
<dbReference type="GO" id="GO:0016791">
    <property type="term" value="F:phosphatase activity"/>
    <property type="evidence" value="ECO:0007669"/>
    <property type="project" value="TreeGrafter"/>
</dbReference>
<feature type="binding site" evidence="2">
    <location>
        <begin position="17"/>
        <end position="24"/>
    </location>
    <ligand>
        <name>substrate</name>
    </ligand>
</feature>
<dbReference type="SMART" id="SM00855">
    <property type="entry name" value="PGAM"/>
    <property type="match status" value="1"/>
</dbReference>
<dbReference type="Proteomes" id="UP000198857">
    <property type="component" value="Unassembled WGS sequence"/>
</dbReference>